<feature type="domain" description="FecR protein" evidence="2">
    <location>
        <begin position="68"/>
        <end position="160"/>
    </location>
</feature>
<evidence type="ECO:0000313" key="3">
    <source>
        <dbReference type="EMBL" id="ABJ10552.1"/>
    </source>
</evidence>
<dbReference type="EMBL" id="CP000438">
    <property type="protein sequence ID" value="ABJ10552.1"/>
    <property type="molecule type" value="Genomic_DNA"/>
</dbReference>
<feature type="transmembrane region" description="Helical" evidence="1">
    <location>
        <begin position="43"/>
        <end position="60"/>
    </location>
</feature>
<dbReference type="InterPro" id="IPR006860">
    <property type="entry name" value="FecR"/>
</dbReference>
<name>A0A0H2Z8R7_PSEAB</name>
<keyword evidence="1" id="KW-0472">Membrane</keyword>
<dbReference type="InterPro" id="IPR012373">
    <property type="entry name" value="Ferrdict_sens_TM"/>
</dbReference>
<dbReference type="Gene3D" id="2.60.120.1440">
    <property type="match status" value="1"/>
</dbReference>
<accession>A0A0H2Z8R7</accession>
<reference evidence="3 4" key="1">
    <citation type="journal article" date="2006" name="Genome Biol.">
        <title>Genomic analysis reveals that Pseudomonas aeruginosa virulence is combinatorial.</title>
        <authorList>
            <person name="Lee D.G."/>
            <person name="Urbach J.M."/>
            <person name="Wu G."/>
            <person name="Liberati N.T."/>
            <person name="Feinbaum R.L."/>
            <person name="Miyata S."/>
            <person name="Diggins L.T."/>
            <person name="He J."/>
            <person name="Saucier M."/>
            <person name="Deziel E."/>
            <person name="Friedman L."/>
            <person name="Li L."/>
            <person name="Grills G."/>
            <person name="Montgomery K."/>
            <person name="Kucherlapati R."/>
            <person name="Rahme L.G."/>
            <person name="Ausubel F.M."/>
        </authorList>
    </citation>
    <scope>NUCLEOTIDE SEQUENCE [LARGE SCALE GENOMIC DNA]</scope>
    <source>
        <strain evidence="3 4">UCBPP-PA14</strain>
    </source>
</reference>
<evidence type="ECO:0000313" key="4">
    <source>
        <dbReference type="Proteomes" id="UP000000653"/>
    </source>
</evidence>
<keyword evidence="1" id="KW-1133">Transmembrane helix</keyword>
<keyword evidence="1 3" id="KW-0812">Transmembrane</keyword>
<gene>
    <name evidence="3" type="ordered locus">PA14_46650</name>
</gene>
<dbReference type="Pfam" id="PF04773">
    <property type="entry name" value="FecR"/>
    <property type="match status" value="1"/>
</dbReference>
<dbReference type="BioCyc" id="PAER208963:G1G74-3918-MONOMER"/>
<sequence length="280" mass="30637">MTQPSKRNGQVPLDDALERHRDALKDLFPLPPSRPKSRKASKAAGVALLLALAIGALTWLDPAYKRERFATAIGERRDVTLADGSQLLLDSGSQIEVSWHPLSRRVALRAGQVLFEVSPARYRPFVVSAGSTDVRVLGTRFNVRRLDDDVRVTLERGRVEVGTSATAQAPVVLLPGQQVDAIGGQLMPLAKVDAATAMAWKDDRLVFERTPLGEAVALLRHYRKAPILLDDPSLASLRLTGVFAAHNVDRLLDLLPSILPVAVSRQEDGSVEIQRKSTRK</sequence>
<dbReference type="GO" id="GO:0016989">
    <property type="term" value="F:sigma factor antagonist activity"/>
    <property type="evidence" value="ECO:0007669"/>
    <property type="project" value="TreeGrafter"/>
</dbReference>
<evidence type="ECO:0000259" key="2">
    <source>
        <dbReference type="Pfam" id="PF04773"/>
    </source>
</evidence>
<proteinExistence type="predicted"/>
<dbReference type="PANTHER" id="PTHR30273">
    <property type="entry name" value="PERIPLASMIC SIGNAL SENSOR AND SIGMA FACTOR ACTIVATOR FECR-RELATED"/>
    <property type="match status" value="1"/>
</dbReference>
<dbReference type="PANTHER" id="PTHR30273:SF2">
    <property type="entry name" value="PROTEIN FECR"/>
    <property type="match status" value="1"/>
</dbReference>
<dbReference type="PIRSF" id="PIRSF018266">
    <property type="entry name" value="FecR"/>
    <property type="match status" value="1"/>
</dbReference>
<dbReference type="KEGG" id="pau:PA14_46650"/>
<dbReference type="AlphaFoldDB" id="A0A0H2Z8R7"/>
<dbReference type="HOGENOM" id="CLU_050192_0_2_6"/>
<dbReference type="RefSeq" id="WP_003140338.1">
    <property type="nucleotide sequence ID" value="NC_008463.1"/>
</dbReference>
<dbReference type="Gene3D" id="3.55.50.30">
    <property type="match status" value="1"/>
</dbReference>
<organism evidence="3 4">
    <name type="scientific">Pseudomonas aeruginosa (strain UCBPP-PA14)</name>
    <dbReference type="NCBI Taxonomy" id="208963"/>
    <lineage>
        <taxon>Bacteria</taxon>
        <taxon>Pseudomonadati</taxon>
        <taxon>Pseudomonadota</taxon>
        <taxon>Gammaproteobacteria</taxon>
        <taxon>Pseudomonadales</taxon>
        <taxon>Pseudomonadaceae</taxon>
        <taxon>Pseudomonas</taxon>
    </lineage>
</organism>
<evidence type="ECO:0000256" key="1">
    <source>
        <dbReference type="SAM" id="Phobius"/>
    </source>
</evidence>
<dbReference type="Proteomes" id="UP000000653">
    <property type="component" value="Chromosome"/>
</dbReference>
<protein>
    <submittedName>
        <fullName evidence="3">Putative transmembrane sensor</fullName>
    </submittedName>
</protein>